<dbReference type="AlphaFoldDB" id="A0A6J2TQP1"/>
<keyword evidence="11" id="KW-1185">Reference proteome</keyword>
<keyword evidence="4 7" id="KW-0442">Lipid degradation</keyword>
<sequence>MQFIFFGLLCLISKLVNNPEWKSDGRIRSHGYPAERHTVTTQDGYVLTLFRIPYSHKLQNQNAKRPAVLLQHGLFSNSDAWLCSGPDNSLAYLLADAGYDVWLGNARGNNYSKKNKMVSVNSPKFWHFDWHEIGTIDIPAMIDYILEETGQSQVHYAGHSQGTTVYLVMLSERPEYNAKIKSGHLLAPCAFFEHAPSMAFKLFAPALGNPYNAFSKGLVDKEFLPFTLGISPLLDLFCGDRTKYYRSFTDYYKNSNMSSLAVLRKTHFAGNSNNQVLHYMQLWISKKFRQYDWGLEKNRELYGQDMPPDYDLSKITAATHAYTAHNDDKCGPQDVETLVSSFPHLIEHHRIPLESFSHLDFITAINMKELVNDLVVKRINLYEGR</sequence>
<gene>
    <name evidence="12" type="primary">LOC115627427</name>
</gene>
<feature type="chain" id="PRO_5026720652" description="Lipase" evidence="9">
    <location>
        <begin position="19"/>
        <end position="385"/>
    </location>
</feature>
<dbReference type="Proteomes" id="UP000504634">
    <property type="component" value="Unplaced"/>
</dbReference>
<dbReference type="OrthoDB" id="9974421at2759"/>
<evidence type="ECO:0000313" key="12">
    <source>
        <dbReference type="RefSeq" id="XP_030378991.1"/>
    </source>
</evidence>
<feature type="signal peptide" evidence="9">
    <location>
        <begin position="1"/>
        <end position="18"/>
    </location>
</feature>
<proteinExistence type="inferred from homology"/>
<name>A0A6J2TQP1_DROLE</name>
<keyword evidence="6" id="KW-0325">Glycoprotein</keyword>
<accession>A0A6J2TQP1</accession>
<dbReference type="PANTHER" id="PTHR11005">
    <property type="entry name" value="LYSOSOMAL ACID LIPASE-RELATED"/>
    <property type="match status" value="1"/>
</dbReference>
<dbReference type="Pfam" id="PF04083">
    <property type="entry name" value="Abhydro_lipase"/>
    <property type="match status" value="1"/>
</dbReference>
<evidence type="ECO:0000256" key="1">
    <source>
        <dbReference type="ARBA" id="ARBA00010701"/>
    </source>
</evidence>
<dbReference type="InterPro" id="IPR029058">
    <property type="entry name" value="AB_hydrolase_fold"/>
</dbReference>
<feature type="active site" description="Nucleophile" evidence="8">
    <location>
        <position position="160"/>
    </location>
</feature>
<evidence type="ECO:0000256" key="5">
    <source>
        <dbReference type="ARBA" id="ARBA00023098"/>
    </source>
</evidence>
<evidence type="ECO:0000256" key="4">
    <source>
        <dbReference type="ARBA" id="ARBA00022963"/>
    </source>
</evidence>
<evidence type="ECO:0000313" key="11">
    <source>
        <dbReference type="Proteomes" id="UP000504634"/>
    </source>
</evidence>
<dbReference type="GO" id="GO:0016788">
    <property type="term" value="F:hydrolase activity, acting on ester bonds"/>
    <property type="evidence" value="ECO:0007669"/>
    <property type="project" value="InterPro"/>
</dbReference>
<evidence type="ECO:0000256" key="7">
    <source>
        <dbReference type="PIRNR" id="PIRNR000862"/>
    </source>
</evidence>
<dbReference type="GO" id="GO:0016042">
    <property type="term" value="P:lipid catabolic process"/>
    <property type="evidence" value="ECO:0007669"/>
    <property type="project" value="UniProtKB-KW"/>
</dbReference>
<dbReference type="InterPro" id="IPR025483">
    <property type="entry name" value="Lipase_euk"/>
</dbReference>
<dbReference type="FunFam" id="3.40.50.1820:FF:000057">
    <property type="entry name" value="Lipase"/>
    <property type="match status" value="1"/>
</dbReference>
<dbReference type="PIRSF" id="PIRSF000862">
    <property type="entry name" value="Steryl_ester_lip"/>
    <property type="match status" value="1"/>
</dbReference>
<feature type="active site" description="Charge relay system" evidence="8">
    <location>
        <position position="327"/>
    </location>
</feature>
<organism evidence="11 12">
    <name type="scientific">Drosophila lebanonensis</name>
    <name type="common">Fruit fly</name>
    <name type="synonym">Scaptodrosophila lebanonensis</name>
    <dbReference type="NCBI Taxonomy" id="7225"/>
    <lineage>
        <taxon>Eukaryota</taxon>
        <taxon>Metazoa</taxon>
        <taxon>Ecdysozoa</taxon>
        <taxon>Arthropoda</taxon>
        <taxon>Hexapoda</taxon>
        <taxon>Insecta</taxon>
        <taxon>Pterygota</taxon>
        <taxon>Neoptera</taxon>
        <taxon>Endopterygota</taxon>
        <taxon>Diptera</taxon>
        <taxon>Brachycera</taxon>
        <taxon>Muscomorpha</taxon>
        <taxon>Ephydroidea</taxon>
        <taxon>Drosophilidae</taxon>
        <taxon>Scaptodrosophila</taxon>
    </lineage>
</organism>
<protein>
    <recommendedName>
        <fullName evidence="7">Lipase</fullName>
    </recommendedName>
</protein>
<dbReference type="GeneID" id="115627427"/>
<keyword evidence="3 7" id="KW-0378">Hydrolase</keyword>
<evidence type="ECO:0000256" key="9">
    <source>
        <dbReference type="SAM" id="SignalP"/>
    </source>
</evidence>
<feature type="domain" description="Partial AB-hydrolase lipase" evidence="10">
    <location>
        <begin position="27"/>
        <end position="85"/>
    </location>
</feature>
<feature type="active site" description="Charge relay system" evidence="8">
    <location>
        <position position="358"/>
    </location>
</feature>
<evidence type="ECO:0000256" key="6">
    <source>
        <dbReference type="ARBA" id="ARBA00023180"/>
    </source>
</evidence>
<dbReference type="SUPFAM" id="SSF53474">
    <property type="entry name" value="alpha/beta-Hydrolases"/>
    <property type="match status" value="1"/>
</dbReference>
<reference evidence="12" key="1">
    <citation type="submission" date="2025-08" db="UniProtKB">
        <authorList>
            <consortium name="RefSeq"/>
        </authorList>
    </citation>
    <scope>IDENTIFICATION</scope>
    <source>
        <strain evidence="12">11010-0011.00</strain>
        <tissue evidence="12">Whole body</tissue>
    </source>
</reference>
<evidence type="ECO:0000256" key="8">
    <source>
        <dbReference type="PIRSR" id="PIRSR000862-1"/>
    </source>
</evidence>
<evidence type="ECO:0000259" key="10">
    <source>
        <dbReference type="Pfam" id="PF04083"/>
    </source>
</evidence>
<evidence type="ECO:0000256" key="3">
    <source>
        <dbReference type="ARBA" id="ARBA00022801"/>
    </source>
</evidence>
<dbReference type="RefSeq" id="XP_030378991.1">
    <property type="nucleotide sequence ID" value="XM_030523131.1"/>
</dbReference>
<comment type="similarity">
    <text evidence="1 7">Belongs to the AB hydrolase superfamily. Lipase family.</text>
</comment>
<dbReference type="Gene3D" id="3.40.50.1820">
    <property type="entry name" value="alpha/beta hydrolase"/>
    <property type="match status" value="1"/>
</dbReference>
<keyword evidence="5" id="KW-0443">Lipid metabolism</keyword>
<keyword evidence="2 9" id="KW-0732">Signal</keyword>
<dbReference type="InterPro" id="IPR006693">
    <property type="entry name" value="AB_hydrolase_lipase"/>
</dbReference>
<evidence type="ECO:0000256" key="2">
    <source>
        <dbReference type="ARBA" id="ARBA00022729"/>
    </source>
</evidence>